<dbReference type="Pfam" id="PF01522">
    <property type="entry name" value="Polysacc_deac_1"/>
    <property type="match status" value="1"/>
</dbReference>
<evidence type="ECO:0000256" key="3">
    <source>
        <dbReference type="ARBA" id="ARBA00022723"/>
    </source>
</evidence>
<dbReference type="AlphaFoldDB" id="U4KX70"/>
<keyword evidence="5 12" id="KW-0378">Hydrolase</keyword>
<dbReference type="Gene3D" id="3.20.20.370">
    <property type="entry name" value="Glycoside hydrolase/deacetylase"/>
    <property type="match status" value="1"/>
</dbReference>
<dbReference type="Proteomes" id="UP000018144">
    <property type="component" value="Unassembled WGS sequence"/>
</dbReference>
<dbReference type="InterPro" id="IPR036861">
    <property type="entry name" value="Endochitinase-like_sf"/>
</dbReference>
<keyword evidence="3" id="KW-0479">Metal-binding</keyword>
<sequence length="327" mass="35434">MVSVSSLLLALLPATSVLACAMHRATTTQDSVERRDSSTGQCGAANGNLSCNGTTVNRCCSQAGWCGDSTDHCGTGCQAAFGYCSPPAPAPTIPAISTRAKLGSVPYGSEIYACTKANTIALTFDDGPYLYTAALLDLLKTKGVKATFFVTGSNLDKGDIDSTAAWTSVIQRAYNEGHQIASHTWTHADLSAVDEATRKYEMVRNEQAFLKIIGKYPTYMRPPYISCNAACQATMGTLGYHVILWDLDTDDYNQDAAGLIQNSKNNVKTAYDQRWDAYMSIAHDIHYQTVYNLTSYQIDAGRAAGYTHTTLGECLQDPAANWYRTQL</sequence>
<reference evidence="12 13" key="1">
    <citation type="journal article" date="2013" name="PLoS Genet.">
        <title>The genome and development-dependent transcriptomes of Pyronema confluens: a window into fungal evolution.</title>
        <authorList>
            <person name="Traeger S."/>
            <person name="Altegoer F."/>
            <person name="Freitag M."/>
            <person name="Gabaldon T."/>
            <person name="Kempken F."/>
            <person name="Kumar A."/>
            <person name="Marcet-Houben M."/>
            <person name="Poggeler S."/>
            <person name="Stajich J.E."/>
            <person name="Nowrousian M."/>
        </authorList>
    </citation>
    <scope>NUCLEOTIDE SEQUENCE [LARGE SCALE GENOMIC DNA]</scope>
    <source>
        <strain evidence="13">CBS 100304</strain>
        <tissue evidence="12">Vegetative mycelium</tissue>
    </source>
</reference>
<comment type="caution">
    <text evidence="8">Lacks conserved residue(s) required for the propagation of feature annotation.</text>
</comment>
<evidence type="ECO:0000256" key="2">
    <source>
        <dbReference type="ARBA" id="ARBA00022669"/>
    </source>
</evidence>
<dbReference type="OMA" id="WSHADLC"/>
<keyword evidence="7" id="KW-0170">Cobalt</keyword>
<keyword evidence="12" id="KW-0326">Glycosidase</keyword>
<gene>
    <name evidence="12" type="ORF">PCON_05963</name>
</gene>
<evidence type="ECO:0000256" key="9">
    <source>
        <dbReference type="SAM" id="SignalP"/>
    </source>
</evidence>
<dbReference type="PROSITE" id="PS50941">
    <property type="entry name" value="CHIT_BIND_I_2"/>
    <property type="match status" value="1"/>
</dbReference>
<evidence type="ECO:0000256" key="5">
    <source>
        <dbReference type="ARBA" id="ARBA00022801"/>
    </source>
</evidence>
<keyword evidence="8" id="KW-1015">Disulfide bond</keyword>
<dbReference type="GO" id="GO:0045493">
    <property type="term" value="P:xylan catabolic process"/>
    <property type="evidence" value="ECO:0007669"/>
    <property type="project" value="UniProtKB-KW"/>
</dbReference>
<keyword evidence="12" id="KW-0858">Xylan degradation</keyword>
<comment type="cofactor">
    <cofactor evidence="1">
        <name>Co(2+)</name>
        <dbReference type="ChEBI" id="CHEBI:48828"/>
    </cofactor>
</comment>
<protein>
    <submittedName>
        <fullName evidence="12">Similar to Bifunctional xylanase/deacetylase acc. no. P54865</fullName>
    </submittedName>
</protein>
<keyword evidence="12" id="KW-0624">Polysaccharide degradation</keyword>
<feature type="chain" id="PRO_5004651713" evidence="9">
    <location>
        <begin position="20"/>
        <end position="327"/>
    </location>
</feature>
<name>U4KX70_PYROM</name>
<organism evidence="12 13">
    <name type="scientific">Pyronema omphalodes (strain CBS 100304)</name>
    <name type="common">Pyronema confluens</name>
    <dbReference type="NCBI Taxonomy" id="1076935"/>
    <lineage>
        <taxon>Eukaryota</taxon>
        <taxon>Fungi</taxon>
        <taxon>Dikarya</taxon>
        <taxon>Ascomycota</taxon>
        <taxon>Pezizomycotina</taxon>
        <taxon>Pezizomycetes</taxon>
        <taxon>Pezizales</taxon>
        <taxon>Pyronemataceae</taxon>
        <taxon>Pyronema</taxon>
    </lineage>
</organism>
<evidence type="ECO:0000256" key="6">
    <source>
        <dbReference type="ARBA" id="ARBA00023277"/>
    </source>
</evidence>
<feature type="domain" description="Chitin-binding type-1" evidence="10">
    <location>
        <begin position="39"/>
        <end position="86"/>
    </location>
</feature>
<dbReference type="InterPro" id="IPR002509">
    <property type="entry name" value="NODB_dom"/>
</dbReference>
<dbReference type="OrthoDB" id="2125469at2759"/>
<evidence type="ECO:0000256" key="8">
    <source>
        <dbReference type="PROSITE-ProRule" id="PRU00261"/>
    </source>
</evidence>
<dbReference type="GO" id="GO:0008061">
    <property type="term" value="F:chitin binding"/>
    <property type="evidence" value="ECO:0007669"/>
    <property type="project" value="UniProtKB-UniRule"/>
</dbReference>
<evidence type="ECO:0000313" key="13">
    <source>
        <dbReference type="Proteomes" id="UP000018144"/>
    </source>
</evidence>
<feature type="domain" description="NodB homology" evidence="11">
    <location>
        <begin position="118"/>
        <end position="309"/>
    </location>
</feature>
<proteinExistence type="predicted"/>
<feature type="signal peptide" evidence="9">
    <location>
        <begin position="1"/>
        <end position="19"/>
    </location>
</feature>
<dbReference type="InterPro" id="IPR001002">
    <property type="entry name" value="Chitin-bd_1"/>
</dbReference>
<dbReference type="Pfam" id="PF00187">
    <property type="entry name" value="Chitin_bind_1"/>
    <property type="match status" value="1"/>
</dbReference>
<evidence type="ECO:0000313" key="12">
    <source>
        <dbReference type="EMBL" id="CCX06376.1"/>
    </source>
</evidence>
<dbReference type="PANTHER" id="PTHR46471:SF4">
    <property type="entry name" value="CHITIN DEACETYLASE"/>
    <property type="match status" value="1"/>
</dbReference>
<keyword evidence="6" id="KW-0119">Carbohydrate metabolism</keyword>
<evidence type="ECO:0000256" key="1">
    <source>
        <dbReference type="ARBA" id="ARBA00001941"/>
    </source>
</evidence>
<dbReference type="EMBL" id="HF935287">
    <property type="protein sequence ID" value="CCX06376.1"/>
    <property type="molecule type" value="Genomic_DNA"/>
</dbReference>
<keyword evidence="4 9" id="KW-0732">Signal</keyword>
<dbReference type="GO" id="GO:0016810">
    <property type="term" value="F:hydrolase activity, acting on carbon-nitrogen (but not peptide) bonds"/>
    <property type="evidence" value="ECO:0007669"/>
    <property type="project" value="InterPro"/>
</dbReference>
<evidence type="ECO:0000256" key="4">
    <source>
        <dbReference type="ARBA" id="ARBA00022729"/>
    </source>
</evidence>
<dbReference type="SUPFAM" id="SSF57016">
    <property type="entry name" value="Plant lectins/antimicrobial peptides"/>
    <property type="match status" value="1"/>
</dbReference>
<dbReference type="STRING" id="1076935.U4KX70"/>
<dbReference type="CDD" id="cd11618">
    <property type="entry name" value="ChtBD1_1"/>
    <property type="match status" value="1"/>
</dbReference>
<dbReference type="PANTHER" id="PTHR46471">
    <property type="entry name" value="CHITIN DEACETYLASE"/>
    <property type="match status" value="1"/>
</dbReference>
<dbReference type="SUPFAM" id="SSF88713">
    <property type="entry name" value="Glycoside hydrolase/deacetylase"/>
    <property type="match status" value="1"/>
</dbReference>
<keyword evidence="13" id="KW-1185">Reference proteome</keyword>
<dbReference type="eggNOG" id="ENOG502S2CW">
    <property type="taxonomic scope" value="Eukaryota"/>
</dbReference>
<evidence type="ECO:0000259" key="11">
    <source>
        <dbReference type="PROSITE" id="PS51677"/>
    </source>
</evidence>
<dbReference type="CDD" id="cd10951">
    <property type="entry name" value="CE4_ClCDA_like"/>
    <property type="match status" value="1"/>
</dbReference>
<feature type="disulfide bond" evidence="8">
    <location>
        <begin position="59"/>
        <end position="73"/>
    </location>
</feature>
<dbReference type="GO" id="GO:0046872">
    <property type="term" value="F:metal ion binding"/>
    <property type="evidence" value="ECO:0007669"/>
    <property type="project" value="UniProtKB-KW"/>
</dbReference>
<dbReference type="GO" id="GO:0016798">
    <property type="term" value="F:hydrolase activity, acting on glycosyl bonds"/>
    <property type="evidence" value="ECO:0007669"/>
    <property type="project" value="UniProtKB-KW"/>
</dbReference>
<dbReference type="Gene3D" id="3.30.60.10">
    <property type="entry name" value="Endochitinase-like"/>
    <property type="match status" value="1"/>
</dbReference>
<dbReference type="InterPro" id="IPR011330">
    <property type="entry name" value="Glyco_hydro/deAcase_b/a-brl"/>
</dbReference>
<keyword evidence="2 8" id="KW-0147">Chitin-binding</keyword>
<accession>U4KX70</accession>
<dbReference type="SMART" id="SM00270">
    <property type="entry name" value="ChtBD1"/>
    <property type="match status" value="1"/>
</dbReference>
<evidence type="ECO:0000256" key="7">
    <source>
        <dbReference type="ARBA" id="ARBA00023285"/>
    </source>
</evidence>
<dbReference type="PROSITE" id="PS51677">
    <property type="entry name" value="NODB"/>
    <property type="match status" value="1"/>
</dbReference>
<evidence type="ECO:0000259" key="10">
    <source>
        <dbReference type="PROSITE" id="PS50941"/>
    </source>
</evidence>